<evidence type="ECO:0000256" key="6">
    <source>
        <dbReference type="SAM" id="Phobius"/>
    </source>
</evidence>
<dbReference type="Pfam" id="PF13396">
    <property type="entry name" value="PLDc_N"/>
    <property type="match status" value="1"/>
</dbReference>
<dbReference type="Proteomes" id="UP000326865">
    <property type="component" value="Unassembled WGS sequence"/>
</dbReference>
<evidence type="ECO:0000256" key="5">
    <source>
        <dbReference type="ARBA" id="ARBA00023136"/>
    </source>
</evidence>
<proteinExistence type="predicted"/>
<dbReference type="RefSeq" id="WP_152119737.1">
    <property type="nucleotide sequence ID" value="NZ_QJOW01000002.1"/>
</dbReference>
<comment type="subcellular location">
    <subcellularLocation>
        <location evidence="1">Cell membrane</location>
        <topology evidence="1">Multi-pass membrane protein</topology>
    </subcellularLocation>
</comment>
<reference evidence="11 12" key="1">
    <citation type="submission" date="2019-10" db="EMBL/GenBank/DDBJ databases">
        <title>Unraveling microbial dark matter from salterns through culturing: the case of the genus Halosegnis.</title>
        <authorList>
            <person name="Duran-Viseras A."/>
            <person name="Andrei A.-S."/>
            <person name="Vera-Gargallo B."/>
            <person name="Ghai R."/>
            <person name="Sanchez-Porro C."/>
            <person name="Ventosa A."/>
        </authorList>
    </citation>
    <scope>NUCLEOTIDE SEQUENCE [LARGE SCALE GENOMIC DNA]</scope>
    <source>
        <strain evidence="9 12">F17-44</strain>
        <strain evidence="8 13">F18-79</strain>
        <strain evidence="10 11">F19-13</strain>
    </source>
</reference>
<keyword evidence="2" id="KW-1003">Cell membrane</keyword>
<dbReference type="EMBL" id="QKKZ01000001">
    <property type="protein sequence ID" value="KAB7515930.1"/>
    <property type="molecule type" value="Genomic_DNA"/>
</dbReference>
<keyword evidence="3 6" id="KW-0812">Transmembrane</keyword>
<dbReference type="EMBL" id="QJOW01000002">
    <property type="protein sequence ID" value="KAB7516857.1"/>
    <property type="molecule type" value="Genomic_DNA"/>
</dbReference>
<evidence type="ECO:0000313" key="10">
    <source>
        <dbReference type="EMBL" id="KAB7520016.1"/>
    </source>
</evidence>
<dbReference type="GO" id="GO:0005886">
    <property type="term" value="C:plasma membrane"/>
    <property type="evidence" value="ECO:0007669"/>
    <property type="project" value="UniProtKB-SubCell"/>
</dbReference>
<accession>A0A5N5UE06</accession>
<evidence type="ECO:0000313" key="12">
    <source>
        <dbReference type="Proteomes" id="UP000326302"/>
    </source>
</evidence>
<protein>
    <recommendedName>
        <fullName evidence="7">Cardiolipin synthase N-terminal domain-containing protein</fullName>
    </recommendedName>
</protein>
<organism evidence="9 12">
    <name type="scientific">Halosegnis rubeus</name>
    <dbReference type="NCBI Taxonomy" id="2212850"/>
    <lineage>
        <taxon>Archaea</taxon>
        <taxon>Methanobacteriati</taxon>
        <taxon>Methanobacteriota</taxon>
        <taxon>Stenosarchaea group</taxon>
        <taxon>Halobacteria</taxon>
        <taxon>Halobacteriales</taxon>
        <taxon>Natronomonadaceae</taxon>
        <taxon>Halosegnis</taxon>
    </lineage>
</organism>
<dbReference type="InterPro" id="IPR027379">
    <property type="entry name" value="CLS_N"/>
</dbReference>
<keyword evidence="13" id="KW-1185">Reference proteome</keyword>
<evidence type="ECO:0000256" key="4">
    <source>
        <dbReference type="ARBA" id="ARBA00022989"/>
    </source>
</evidence>
<evidence type="ECO:0000313" key="8">
    <source>
        <dbReference type="EMBL" id="KAB7515930.1"/>
    </source>
</evidence>
<dbReference type="EMBL" id="QMDY01000001">
    <property type="protein sequence ID" value="KAB7520016.1"/>
    <property type="molecule type" value="Genomic_DNA"/>
</dbReference>
<sequence length="73" mass="8029">MLQLVPLQAAGAVVGLFGLLVFAFFIALTLWVYNDAQRHSEQPAFLWAVVVFLAPVIGILLYMFIGREGANGY</sequence>
<dbReference type="OrthoDB" id="236888at2157"/>
<feature type="domain" description="Cardiolipin synthase N-terminal" evidence="7">
    <location>
        <begin position="23"/>
        <end position="67"/>
    </location>
</feature>
<feature type="transmembrane region" description="Helical" evidence="6">
    <location>
        <begin position="12"/>
        <end position="33"/>
    </location>
</feature>
<keyword evidence="4 6" id="KW-1133">Transmembrane helix</keyword>
<evidence type="ECO:0000313" key="9">
    <source>
        <dbReference type="EMBL" id="KAB7516857.1"/>
    </source>
</evidence>
<evidence type="ECO:0000259" key="7">
    <source>
        <dbReference type="Pfam" id="PF13396"/>
    </source>
</evidence>
<name>A0A5N5UE06_9EURY</name>
<evidence type="ECO:0000256" key="1">
    <source>
        <dbReference type="ARBA" id="ARBA00004651"/>
    </source>
</evidence>
<accession>A0A5N5UBN5</accession>
<feature type="transmembrane region" description="Helical" evidence="6">
    <location>
        <begin position="45"/>
        <end position="65"/>
    </location>
</feature>
<keyword evidence="5 6" id="KW-0472">Membrane</keyword>
<evidence type="ECO:0000256" key="2">
    <source>
        <dbReference type="ARBA" id="ARBA00022475"/>
    </source>
</evidence>
<dbReference type="Proteomes" id="UP000326302">
    <property type="component" value="Unassembled WGS sequence"/>
</dbReference>
<evidence type="ECO:0000313" key="11">
    <source>
        <dbReference type="Proteomes" id="UP000326207"/>
    </source>
</evidence>
<accession>A0A5N5UM84</accession>
<gene>
    <name evidence="8" type="ORF">DM867_01960</name>
    <name evidence="9" type="ORF">DMP03_05690</name>
    <name evidence="10" type="ORF">DP108_01845</name>
</gene>
<evidence type="ECO:0000313" key="13">
    <source>
        <dbReference type="Proteomes" id="UP000326865"/>
    </source>
</evidence>
<dbReference type="Proteomes" id="UP000326207">
    <property type="component" value="Unassembled WGS sequence"/>
</dbReference>
<dbReference type="AlphaFoldDB" id="A0A5N5UE06"/>
<comment type="caution">
    <text evidence="9">The sequence shown here is derived from an EMBL/GenBank/DDBJ whole genome shotgun (WGS) entry which is preliminary data.</text>
</comment>
<evidence type="ECO:0000256" key="3">
    <source>
        <dbReference type="ARBA" id="ARBA00022692"/>
    </source>
</evidence>